<sequence>MRLVGRWSDPLTQDGRFRPDWTNLPTLVRVKVTKSTTSAVGGKDNYSLKDRASPHKSVAMKDAILMTLKKVTKRKDAPSICASGLLLRIARVVLESFQNGGSCRLWILIHSDCTFVGLLFPTKQVIKA</sequence>
<dbReference type="AlphaFoldDB" id="A0ABC8TSF6"/>
<accession>A0ABC8TSF6</accession>
<comment type="caution">
    <text evidence="1">The sequence shown here is derived from an EMBL/GenBank/DDBJ whole genome shotgun (WGS) entry which is preliminary data.</text>
</comment>
<evidence type="ECO:0000313" key="1">
    <source>
        <dbReference type="EMBL" id="CAK9171866.1"/>
    </source>
</evidence>
<protein>
    <submittedName>
        <fullName evidence="1">Uncharacterized protein</fullName>
    </submittedName>
</protein>
<proteinExistence type="predicted"/>
<keyword evidence="2" id="KW-1185">Reference proteome</keyword>
<name>A0ABC8TSF6_9AQUA</name>
<gene>
    <name evidence="1" type="ORF">ILEXP_LOCUS41477</name>
</gene>
<dbReference type="Proteomes" id="UP001642360">
    <property type="component" value="Unassembled WGS sequence"/>
</dbReference>
<evidence type="ECO:0000313" key="2">
    <source>
        <dbReference type="Proteomes" id="UP001642360"/>
    </source>
</evidence>
<reference evidence="1 2" key="1">
    <citation type="submission" date="2024-02" db="EMBL/GenBank/DDBJ databases">
        <authorList>
            <person name="Vignale AGUSTIN F."/>
            <person name="Sosa J E."/>
            <person name="Modenutti C."/>
        </authorList>
    </citation>
    <scope>NUCLEOTIDE SEQUENCE [LARGE SCALE GENOMIC DNA]</scope>
</reference>
<organism evidence="1 2">
    <name type="scientific">Ilex paraguariensis</name>
    <name type="common">yerba mate</name>
    <dbReference type="NCBI Taxonomy" id="185542"/>
    <lineage>
        <taxon>Eukaryota</taxon>
        <taxon>Viridiplantae</taxon>
        <taxon>Streptophyta</taxon>
        <taxon>Embryophyta</taxon>
        <taxon>Tracheophyta</taxon>
        <taxon>Spermatophyta</taxon>
        <taxon>Magnoliopsida</taxon>
        <taxon>eudicotyledons</taxon>
        <taxon>Gunneridae</taxon>
        <taxon>Pentapetalae</taxon>
        <taxon>asterids</taxon>
        <taxon>campanulids</taxon>
        <taxon>Aquifoliales</taxon>
        <taxon>Aquifoliaceae</taxon>
        <taxon>Ilex</taxon>
    </lineage>
</organism>
<dbReference type="EMBL" id="CAUOFW020005858">
    <property type="protein sequence ID" value="CAK9171866.1"/>
    <property type="molecule type" value="Genomic_DNA"/>
</dbReference>